<proteinExistence type="inferred from homology"/>
<comment type="similarity">
    <text evidence="1">Belongs to the cytochrome P450 family.</text>
</comment>
<dbReference type="PANTHER" id="PTHR46696">
    <property type="entry name" value="P450, PUTATIVE (EUROFUNG)-RELATED"/>
    <property type="match status" value="1"/>
</dbReference>
<dbReference type="PANTHER" id="PTHR46696:SF1">
    <property type="entry name" value="CYTOCHROME P450 YJIB-RELATED"/>
    <property type="match status" value="1"/>
</dbReference>
<dbReference type="InterPro" id="IPR036396">
    <property type="entry name" value="Cyt_P450_sf"/>
</dbReference>
<dbReference type="RefSeq" id="WP_173040171.1">
    <property type="nucleotide sequence ID" value="NZ_AP022870.1"/>
</dbReference>
<reference evidence="3 4" key="1">
    <citation type="submission" date="2020-03" db="EMBL/GenBank/DDBJ databases">
        <title>Whole genome shotgun sequence of Phytohabitans flavus NBRC 107702.</title>
        <authorList>
            <person name="Komaki H."/>
            <person name="Tamura T."/>
        </authorList>
    </citation>
    <scope>NUCLEOTIDE SEQUENCE [LARGE SCALE GENOMIC DNA]</scope>
    <source>
        <strain evidence="3 4">NBRC 107702</strain>
    </source>
</reference>
<dbReference type="Pfam" id="PF00067">
    <property type="entry name" value="p450"/>
    <property type="match status" value="1"/>
</dbReference>
<feature type="compositionally biased region" description="Basic and acidic residues" evidence="2">
    <location>
        <begin position="230"/>
        <end position="242"/>
    </location>
</feature>
<keyword evidence="4" id="KW-1185">Reference proteome</keyword>
<evidence type="ECO:0000256" key="2">
    <source>
        <dbReference type="SAM" id="MobiDB-lite"/>
    </source>
</evidence>
<reference evidence="3 4" key="2">
    <citation type="submission" date="2020-03" db="EMBL/GenBank/DDBJ databases">
        <authorList>
            <person name="Ichikawa N."/>
            <person name="Kimura A."/>
            <person name="Kitahashi Y."/>
            <person name="Uohara A."/>
        </authorList>
    </citation>
    <scope>NUCLEOTIDE SEQUENCE [LARGE SCALE GENOMIC DNA]</scope>
    <source>
        <strain evidence="3 4">NBRC 107702</strain>
    </source>
</reference>
<evidence type="ECO:0000313" key="4">
    <source>
        <dbReference type="Proteomes" id="UP000502508"/>
    </source>
</evidence>
<feature type="region of interest" description="Disordered" evidence="2">
    <location>
        <begin position="230"/>
        <end position="255"/>
    </location>
</feature>
<name>A0A6F8Y1R9_9ACTN</name>
<dbReference type="GO" id="GO:0016705">
    <property type="term" value="F:oxidoreductase activity, acting on paired donors, with incorporation or reduction of molecular oxygen"/>
    <property type="evidence" value="ECO:0007669"/>
    <property type="project" value="InterPro"/>
</dbReference>
<dbReference type="Proteomes" id="UP000502508">
    <property type="component" value="Chromosome"/>
</dbReference>
<dbReference type="InterPro" id="IPR001128">
    <property type="entry name" value="Cyt_P450"/>
</dbReference>
<dbReference type="InterPro" id="IPR002397">
    <property type="entry name" value="Cyt_P450_B"/>
</dbReference>
<dbReference type="GO" id="GO:0005506">
    <property type="term" value="F:iron ion binding"/>
    <property type="evidence" value="ECO:0007669"/>
    <property type="project" value="InterPro"/>
</dbReference>
<evidence type="ECO:0000256" key="1">
    <source>
        <dbReference type="ARBA" id="ARBA00010617"/>
    </source>
</evidence>
<gene>
    <name evidence="3" type="ORF">Pflav_064640</name>
</gene>
<dbReference type="GO" id="GO:0020037">
    <property type="term" value="F:heme binding"/>
    <property type="evidence" value="ECO:0007669"/>
    <property type="project" value="InterPro"/>
</dbReference>
<dbReference type="AlphaFoldDB" id="A0A6F8Y1R9"/>
<evidence type="ECO:0000313" key="3">
    <source>
        <dbReference type="EMBL" id="BCB80054.1"/>
    </source>
</evidence>
<protein>
    <submittedName>
        <fullName evidence="3">Cytochrome P450 hydroxylase</fullName>
    </submittedName>
</protein>
<dbReference type="KEGG" id="pfla:Pflav_064640"/>
<dbReference type="Gene3D" id="1.10.630.10">
    <property type="entry name" value="Cytochrome P450"/>
    <property type="match status" value="1"/>
</dbReference>
<sequence length="411" mass="43913">MTHDVGPARKITLPDGSPVWLVTRYAEVRAALADPRLSLDKRHAHGWAGFRLPPALDANLLNMDPPQHTRIRALVSQAFTPRRVEEMRPGVQGIADRLLDAFPTSGPVDLIAAYAEPLPIGVIGEMFDVPIEDLARLRGWTNDMVTGSREAAGAAIVAIHHFFAGLVAHRRAAPGTDLLSAMIAARDEGDRLSEDELTSLAFLVLFAGYENSVNLIGNAVLALLAGPGAGDRRSEERSDEGGGSRQPGTTASGASAANSAPAWAAALRADESLLPAAVEEILRYEAPAPVSIRRFPTEDVTIGEVTVPKGETVLLGLAAANRDPERWAGGDVLDLARAENPHVSLGHGIHYCLGAPLARLEARVAIGTLLRRLPDLTLAVPEEELRWRPTFRTRGLVELPVHVQPLNPAAA</sequence>
<dbReference type="GO" id="GO:0004497">
    <property type="term" value="F:monooxygenase activity"/>
    <property type="evidence" value="ECO:0007669"/>
    <property type="project" value="InterPro"/>
</dbReference>
<dbReference type="SUPFAM" id="SSF48264">
    <property type="entry name" value="Cytochrome P450"/>
    <property type="match status" value="1"/>
</dbReference>
<organism evidence="3 4">
    <name type="scientific">Phytohabitans flavus</name>
    <dbReference type="NCBI Taxonomy" id="1076124"/>
    <lineage>
        <taxon>Bacteria</taxon>
        <taxon>Bacillati</taxon>
        <taxon>Actinomycetota</taxon>
        <taxon>Actinomycetes</taxon>
        <taxon>Micromonosporales</taxon>
        <taxon>Micromonosporaceae</taxon>
    </lineage>
</organism>
<dbReference type="PRINTS" id="PR00359">
    <property type="entry name" value="BP450"/>
</dbReference>
<dbReference type="EMBL" id="AP022870">
    <property type="protein sequence ID" value="BCB80054.1"/>
    <property type="molecule type" value="Genomic_DNA"/>
</dbReference>
<dbReference type="CDD" id="cd11029">
    <property type="entry name" value="CYP107-like"/>
    <property type="match status" value="1"/>
</dbReference>
<accession>A0A6F8Y1R9</accession>